<keyword evidence="2 4" id="KW-0863">Zinc-finger</keyword>
<evidence type="ECO:0000259" key="6">
    <source>
        <dbReference type="PROSITE" id="PS50016"/>
    </source>
</evidence>
<dbReference type="Gene3D" id="3.30.40.10">
    <property type="entry name" value="Zinc/RING finger domain, C3HC4 (zinc finger)"/>
    <property type="match status" value="1"/>
</dbReference>
<dbReference type="InterPro" id="IPR019787">
    <property type="entry name" value="Znf_PHD-finger"/>
</dbReference>
<dbReference type="PROSITE" id="PS50016">
    <property type="entry name" value="ZF_PHD_2"/>
    <property type="match status" value="1"/>
</dbReference>
<organism evidence="7 8">
    <name type="scientific">Nezara viridula</name>
    <name type="common">Southern green stink bug</name>
    <name type="synonym">Cimex viridulus</name>
    <dbReference type="NCBI Taxonomy" id="85310"/>
    <lineage>
        <taxon>Eukaryota</taxon>
        <taxon>Metazoa</taxon>
        <taxon>Ecdysozoa</taxon>
        <taxon>Arthropoda</taxon>
        <taxon>Hexapoda</taxon>
        <taxon>Insecta</taxon>
        <taxon>Pterygota</taxon>
        <taxon>Neoptera</taxon>
        <taxon>Paraneoptera</taxon>
        <taxon>Hemiptera</taxon>
        <taxon>Heteroptera</taxon>
        <taxon>Panheteroptera</taxon>
        <taxon>Pentatomomorpha</taxon>
        <taxon>Pentatomoidea</taxon>
        <taxon>Pentatomidae</taxon>
        <taxon>Pentatominae</taxon>
        <taxon>Nezara</taxon>
    </lineage>
</organism>
<evidence type="ECO:0000256" key="3">
    <source>
        <dbReference type="ARBA" id="ARBA00022833"/>
    </source>
</evidence>
<sequence>MVNCKLCSKTVSREDKTKIVCVTCQNLFHVKCTKIDSTDLEGLKETSKKWRCSDCELLSGTLPAAESSSILDLLRGLTEEVRELKSKLQGIDELKEIKEALQKQAELSFENMDRLLKIETLLEEQKTHVENLTIENNKLKTKISELEIRLNFTEQNLLDRR</sequence>
<dbReference type="CDD" id="cd15489">
    <property type="entry name" value="PHD_SF"/>
    <property type="match status" value="1"/>
</dbReference>
<evidence type="ECO:0000256" key="2">
    <source>
        <dbReference type="ARBA" id="ARBA00022771"/>
    </source>
</evidence>
<dbReference type="Proteomes" id="UP001152798">
    <property type="component" value="Chromosome 2"/>
</dbReference>
<reference evidence="7" key="1">
    <citation type="submission" date="2022-01" db="EMBL/GenBank/DDBJ databases">
        <authorList>
            <person name="King R."/>
        </authorList>
    </citation>
    <scope>NUCLEOTIDE SEQUENCE</scope>
</reference>
<feature type="coiled-coil region" evidence="5">
    <location>
        <begin position="74"/>
        <end position="156"/>
    </location>
</feature>
<evidence type="ECO:0000256" key="5">
    <source>
        <dbReference type="SAM" id="Coils"/>
    </source>
</evidence>
<dbReference type="SUPFAM" id="SSF57903">
    <property type="entry name" value="FYVE/PHD zinc finger"/>
    <property type="match status" value="1"/>
</dbReference>
<evidence type="ECO:0000313" key="8">
    <source>
        <dbReference type="Proteomes" id="UP001152798"/>
    </source>
</evidence>
<gene>
    <name evidence="7" type="ORF">NEZAVI_LOCUS3320</name>
</gene>
<feature type="domain" description="PHD-type" evidence="6">
    <location>
        <begin position="1"/>
        <end position="58"/>
    </location>
</feature>
<evidence type="ECO:0000256" key="1">
    <source>
        <dbReference type="ARBA" id="ARBA00022723"/>
    </source>
</evidence>
<dbReference type="PROSITE" id="PS01359">
    <property type="entry name" value="ZF_PHD_1"/>
    <property type="match status" value="1"/>
</dbReference>
<dbReference type="SMART" id="SM00249">
    <property type="entry name" value="PHD"/>
    <property type="match status" value="1"/>
</dbReference>
<keyword evidence="5" id="KW-0175">Coiled coil</keyword>
<evidence type="ECO:0000256" key="4">
    <source>
        <dbReference type="PROSITE-ProRule" id="PRU00146"/>
    </source>
</evidence>
<dbReference type="InterPro" id="IPR019786">
    <property type="entry name" value="Zinc_finger_PHD-type_CS"/>
</dbReference>
<evidence type="ECO:0000313" key="7">
    <source>
        <dbReference type="EMBL" id="CAH1392512.1"/>
    </source>
</evidence>
<dbReference type="Pfam" id="PF00628">
    <property type="entry name" value="PHD"/>
    <property type="match status" value="1"/>
</dbReference>
<keyword evidence="8" id="KW-1185">Reference proteome</keyword>
<keyword evidence="1" id="KW-0479">Metal-binding</keyword>
<proteinExistence type="predicted"/>
<dbReference type="OrthoDB" id="7908573at2759"/>
<keyword evidence="3" id="KW-0862">Zinc</keyword>
<protein>
    <recommendedName>
        <fullName evidence="6">PHD-type domain-containing protein</fullName>
    </recommendedName>
</protein>
<accession>A0A9P0E553</accession>
<dbReference type="EMBL" id="OV725078">
    <property type="protein sequence ID" value="CAH1392512.1"/>
    <property type="molecule type" value="Genomic_DNA"/>
</dbReference>
<dbReference type="GO" id="GO:0008270">
    <property type="term" value="F:zinc ion binding"/>
    <property type="evidence" value="ECO:0007669"/>
    <property type="project" value="UniProtKB-KW"/>
</dbReference>
<dbReference type="AlphaFoldDB" id="A0A9P0E553"/>
<dbReference type="InterPro" id="IPR001965">
    <property type="entry name" value="Znf_PHD"/>
</dbReference>
<dbReference type="InterPro" id="IPR013083">
    <property type="entry name" value="Znf_RING/FYVE/PHD"/>
</dbReference>
<dbReference type="InterPro" id="IPR011011">
    <property type="entry name" value="Znf_FYVE_PHD"/>
</dbReference>
<name>A0A9P0E553_NEZVI</name>